<protein>
    <recommendedName>
        <fullName evidence="6">Protein-export protein SecB</fullName>
    </recommendedName>
</protein>
<keyword evidence="6" id="KW-0963">Cytoplasm</keyword>
<evidence type="ECO:0000313" key="8">
    <source>
        <dbReference type="EMBL" id="MXP08785.1"/>
    </source>
</evidence>
<dbReference type="OrthoDB" id="9795145at2"/>
<dbReference type="PANTHER" id="PTHR36918">
    <property type="match status" value="1"/>
</dbReference>
<keyword evidence="4 6" id="KW-0811">Translocation</keyword>
<reference evidence="8 9" key="1">
    <citation type="submission" date="2019-12" db="EMBL/GenBank/DDBJ databases">
        <title>Genomic-based taxomic classification of the family Erythrobacteraceae.</title>
        <authorList>
            <person name="Xu L."/>
        </authorList>
    </citation>
    <scope>NUCLEOTIDE SEQUENCE [LARGE SCALE GENOMIC DNA]</scope>
    <source>
        <strain evidence="8 9">LMG 29519</strain>
    </source>
</reference>
<keyword evidence="2 6" id="KW-0813">Transport</keyword>
<dbReference type="EMBL" id="WTYR01000001">
    <property type="protein sequence ID" value="MXP08785.1"/>
    <property type="molecule type" value="Genomic_DNA"/>
</dbReference>
<evidence type="ECO:0000256" key="1">
    <source>
        <dbReference type="ARBA" id="ARBA00009990"/>
    </source>
</evidence>
<proteinExistence type="inferred from homology"/>
<accession>A0A6I4U1G4</accession>
<evidence type="ECO:0000256" key="6">
    <source>
        <dbReference type="HAMAP-Rule" id="MF_00821"/>
    </source>
</evidence>
<dbReference type="PRINTS" id="PR01594">
    <property type="entry name" value="SECBCHAPRONE"/>
</dbReference>
<keyword evidence="9" id="KW-1185">Reference proteome</keyword>
<comment type="caution">
    <text evidence="8">The sequence shown here is derived from an EMBL/GenBank/DDBJ whole genome shotgun (WGS) entry which is preliminary data.</text>
</comment>
<keyword evidence="5 6" id="KW-0143">Chaperone</keyword>
<dbReference type="GO" id="GO:0051262">
    <property type="term" value="P:protein tetramerization"/>
    <property type="evidence" value="ECO:0007669"/>
    <property type="project" value="InterPro"/>
</dbReference>
<dbReference type="GO" id="GO:0015031">
    <property type="term" value="P:protein transport"/>
    <property type="evidence" value="ECO:0007669"/>
    <property type="project" value="UniProtKB-UniRule"/>
</dbReference>
<evidence type="ECO:0000256" key="7">
    <source>
        <dbReference type="SAM" id="MobiDB-lite"/>
    </source>
</evidence>
<dbReference type="HAMAP" id="MF_00821">
    <property type="entry name" value="SecB"/>
    <property type="match status" value="1"/>
</dbReference>
<dbReference type="NCBIfam" id="NF004392">
    <property type="entry name" value="PRK05751.1-3"/>
    <property type="match status" value="1"/>
</dbReference>
<dbReference type="AlphaFoldDB" id="A0A6I4U1G4"/>
<comment type="function">
    <text evidence="6">One of the proteins required for the normal export of preproteins out of the cell cytoplasm. It is a molecular chaperone that binds to a subset of precursor proteins, maintaining them in a translocation-competent state. It also specifically binds to its receptor SecA.</text>
</comment>
<dbReference type="GO" id="GO:0005737">
    <property type="term" value="C:cytoplasm"/>
    <property type="evidence" value="ECO:0007669"/>
    <property type="project" value="UniProtKB-SubCell"/>
</dbReference>
<feature type="region of interest" description="Disordered" evidence="7">
    <location>
        <begin position="1"/>
        <end position="31"/>
    </location>
</feature>
<evidence type="ECO:0000256" key="2">
    <source>
        <dbReference type="ARBA" id="ARBA00022448"/>
    </source>
</evidence>
<dbReference type="SUPFAM" id="SSF54611">
    <property type="entry name" value="SecB-like"/>
    <property type="match status" value="1"/>
</dbReference>
<evidence type="ECO:0000313" key="9">
    <source>
        <dbReference type="Proteomes" id="UP000429229"/>
    </source>
</evidence>
<sequence length="183" mass="19890">MADEEGVLTDLDNNDAMPKGPTPNGEDTQPQVGFLSQYIKDLSVENPNAPKSYQLSDQPAIDVQFNIAAEKVSDDVTEVSLKAVLTAKAGETTLYIIDLTYAGLIGIRNLSEDQAHAFTFAEAPRILFPFVRRVVADAVRDAGYPPMMLEPIDFNALYVQQMQQRQAEAGAGEGGDTPPTPQF</sequence>
<evidence type="ECO:0000256" key="4">
    <source>
        <dbReference type="ARBA" id="ARBA00023010"/>
    </source>
</evidence>
<comment type="similarity">
    <text evidence="1 6">Belongs to the SecB family.</text>
</comment>
<dbReference type="InterPro" id="IPR003708">
    <property type="entry name" value="SecB"/>
</dbReference>
<comment type="subunit">
    <text evidence="6">Homotetramer, a dimer of dimers. One homotetramer interacts with 1 SecA dimer.</text>
</comment>
<organism evidence="8 9">
    <name type="scientific">Alteriqipengyuania halimionae</name>
    <dbReference type="NCBI Taxonomy" id="1926630"/>
    <lineage>
        <taxon>Bacteria</taxon>
        <taxon>Pseudomonadati</taxon>
        <taxon>Pseudomonadota</taxon>
        <taxon>Alphaproteobacteria</taxon>
        <taxon>Sphingomonadales</taxon>
        <taxon>Erythrobacteraceae</taxon>
        <taxon>Alteriqipengyuania</taxon>
    </lineage>
</organism>
<name>A0A6I4U1G4_9SPHN</name>
<dbReference type="PANTHER" id="PTHR36918:SF1">
    <property type="entry name" value="PROTEIN-EXPORT PROTEIN SECB"/>
    <property type="match status" value="1"/>
</dbReference>
<dbReference type="NCBIfam" id="TIGR00809">
    <property type="entry name" value="secB"/>
    <property type="match status" value="1"/>
</dbReference>
<comment type="subcellular location">
    <subcellularLocation>
        <location evidence="6">Cytoplasm</location>
    </subcellularLocation>
</comment>
<dbReference type="GO" id="GO:0051082">
    <property type="term" value="F:unfolded protein binding"/>
    <property type="evidence" value="ECO:0007669"/>
    <property type="project" value="InterPro"/>
</dbReference>
<keyword evidence="3 6" id="KW-0653">Protein transport</keyword>
<dbReference type="Gene3D" id="3.10.420.10">
    <property type="entry name" value="SecB-like"/>
    <property type="match status" value="1"/>
</dbReference>
<evidence type="ECO:0000256" key="3">
    <source>
        <dbReference type="ARBA" id="ARBA00022927"/>
    </source>
</evidence>
<dbReference type="GO" id="GO:0006457">
    <property type="term" value="P:protein folding"/>
    <property type="evidence" value="ECO:0007669"/>
    <property type="project" value="UniProtKB-UniRule"/>
</dbReference>
<evidence type="ECO:0000256" key="5">
    <source>
        <dbReference type="ARBA" id="ARBA00023186"/>
    </source>
</evidence>
<gene>
    <name evidence="6 8" type="primary">secB</name>
    <name evidence="8" type="ORF">GRI68_01145</name>
</gene>
<dbReference type="Pfam" id="PF02556">
    <property type="entry name" value="SecB"/>
    <property type="match status" value="1"/>
</dbReference>
<dbReference type="InterPro" id="IPR035958">
    <property type="entry name" value="SecB-like_sf"/>
</dbReference>
<dbReference type="Proteomes" id="UP000429229">
    <property type="component" value="Unassembled WGS sequence"/>
</dbReference>
<dbReference type="RefSeq" id="WP_160615312.1">
    <property type="nucleotide sequence ID" value="NZ_WTYR01000001.1"/>
</dbReference>